<dbReference type="CTD" id="20236140"/>
<dbReference type="Pfam" id="PF24748">
    <property type="entry name" value="Galaxin_repeat"/>
    <property type="match status" value="1"/>
</dbReference>
<dbReference type="EMBL" id="KB202283">
    <property type="protein sequence ID" value="ESO91452.1"/>
    <property type="molecule type" value="Genomic_DNA"/>
</dbReference>
<accession>V4A443</accession>
<feature type="domain" description="Galaxin-like repeats" evidence="1">
    <location>
        <begin position="51"/>
        <end position="110"/>
    </location>
</feature>
<evidence type="ECO:0000313" key="3">
    <source>
        <dbReference type="Proteomes" id="UP000030746"/>
    </source>
</evidence>
<dbReference type="RefSeq" id="XP_009058140.1">
    <property type="nucleotide sequence ID" value="XM_009059892.1"/>
</dbReference>
<protein>
    <recommendedName>
        <fullName evidence="1">Galaxin-like repeats domain-containing protein</fullName>
    </recommendedName>
</protein>
<dbReference type="HOGENOM" id="CLU_2099631_0_0_1"/>
<evidence type="ECO:0000259" key="1">
    <source>
        <dbReference type="Pfam" id="PF24748"/>
    </source>
</evidence>
<name>V4A443_LOTGI</name>
<keyword evidence="3" id="KW-1185">Reference proteome</keyword>
<proteinExistence type="predicted"/>
<reference evidence="2 3" key="1">
    <citation type="journal article" date="2013" name="Nature">
        <title>Insights into bilaterian evolution from three spiralian genomes.</title>
        <authorList>
            <person name="Simakov O."/>
            <person name="Marletaz F."/>
            <person name="Cho S.J."/>
            <person name="Edsinger-Gonzales E."/>
            <person name="Havlak P."/>
            <person name="Hellsten U."/>
            <person name="Kuo D.H."/>
            <person name="Larsson T."/>
            <person name="Lv J."/>
            <person name="Arendt D."/>
            <person name="Savage R."/>
            <person name="Osoegawa K."/>
            <person name="de Jong P."/>
            <person name="Grimwood J."/>
            <person name="Chapman J.A."/>
            <person name="Shapiro H."/>
            <person name="Aerts A."/>
            <person name="Otillar R.P."/>
            <person name="Terry A.Y."/>
            <person name="Boore J.L."/>
            <person name="Grigoriev I.V."/>
            <person name="Lindberg D.R."/>
            <person name="Seaver E.C."/>
            <person name="Weisblat D.A."/>
            <person name="Putnam N.H."/>
            <person name="Rokhsar D.S."/>
        </authorList>
    </citation>
    <scope>NUCLEOTIDE SEQUENCE [LARGE SCALE GENOMIC DNA]</scope>
</reference>
<evidence type="ECO:0000313" key="2">
    <source>
        <dbReference type="EMBL" id="ESO91452.1"/>
    </source>
</evidence>
<dbReference type="GeneID" id="20236140"/>
<dbReference type="KEGG" id="lgi:LOTGIDRAFT_153896"/>
<dbReference type="AlphaFoldDB" id="V4A443"/>
<dbReference type="OrthoDB" id="6068619at2759"/>
<gene>
    <name evidence="2" type="ORF">LOTGIDRAFT_153896</name>
</gene>
<sequence length="116" mass="13223">MIVYLVYVNGEWDDHILGSPFAQPKSDHHGDFGDHHKPHIHHDPRGDKIKTIRKKVAGVCGGEVYFPRSHICCDGILHRRQGMRPACCGDKLYDFVFDLCCDENKVRPRTVGRPVC</sequence>
<dbReference type="Proteomes" id="UP000030746">
    <property type="component" value="Unassembled WGS sequence"/>
</dbReference>
<organism evidence="2 3">
    <name type="scientific">Lottia gigantea</name>
    <name type="common">Giant owl limpet</name>
    <dbReference type="NCBI Taxonomy" id="225164"/>
    <lineage>
        <taxon>Eukaryota</taxon>
        <taxon>Metazoa</taxon>
        <taxon>Spiralia</taxon>
        <taxon>Lophotrochozoa</taxon>
        <taxon>Mollusca</taxon>
        <taxon>Gastropoda</taxon>
        <taxon>Patellogastropoda</taxon>
        <taxon>Lottioidea</taxon>
        <taxon>Lottiidae</taxon>
        <taxon>Lottia</taxon>
    </lineage>
</organism>
<dbReference type="InterPro" id="IPR056601">
    <property type="entry name" value="Galaxin_dom"/>
</dbReference>